<feature type="transmembrane region" description="Helical" evidence="10">
    <location>
        <begin position="240"/>
        <end position="259"/>
    </location>
</feature>
<evidence type="ECO:0000256" key="10">
    <source>
        <dbReference type="SAM" id="Phobius"/>
    </source>
</evidence>
<keyword evidence="3" id="KW-0813">Transport</keyword>
<keyword evidence="5" id="KW-0653">Protein transport</keyword>
<organism evidence="12 13">
    <name type="scientific">Tritrichomonas foetus</name>
    <dbReference type="NCBI Taxonomy" id="1144522"/>
    <lineage>
        <taxon>Eukaryota</taxon>
        <taxon>Metamonada</taxon>
        <taxon>Parabasalia</taxon>
        <taxon>Tritrichomonadida</taxon>
        <taxon>Tritrichomonadidae</taxon>
        <taxon>Tritrichomonas</taxon>
    </lineage>
</organism>
<sequence>MNRTSEFFSYLSRENHIIKNKVHVPVQKSQFSEVTNEIRQRLSHSRDSVRELHIRLRKGTIFGEDEQRINEIIISLNRDLAQIEAKISGLSSIKTKPQNYKNAIQTLQQSLSGITKDFQVLIQRRSQIMQKVAERRQLITAPTRGSNFFDTMYTDEVEYPINNLSNQQLEEHRERYDMVRNVEQSISEIVTMYQKLSEVVASQEFDIQRIDQNANETLDGLLKGTKQLEKFYEKTKHNRWLIMKIAAVLVFFALVFIIII</sequence>
<keyword evidence="4 10" id="KW-0812">Transmembrane</keyword>
<dbReference type="GO" id="GO:0006886">
    <property type="term" value="P:intracellular protein transport"/>
    <property type="evidence" value="ECO:0007669"/>
    <property type="project" value="TreeGrafter"/>
</dbReference>
<dbReference type="VEuPathDB" id="TrichDB:TRFO_31122"/>
<keyword evidence="6 10" id="KW-1133">Transmembrane helix</keyword>
<evidence type="ECO:0000313" key="13">
    <source>
        <dbReference type="Proteomes" id="UP000179807"/>
    </source>
</evidence>
<dbReference type="OrthoDB" id="421009at2759"/>
<proteinExistence type="inferred from homology"/>
<dbReference type="RefSeq" id="XP_068355069.1">
    <property type="nucleotide sequence ID" value="XM_068507746.1"/>
</dbReference>
<feature type="domain" description="T-SNARE coiled-coil homology" evidence="11">
    <location>
        <begin position="169"/>
        <end position="231"/>
    </location>
</feature>
<evidence type="ECO:0000313" key="12">
    <source>
        <dbReference type="EMBL" id="OHT01933.1"/>
    </source>
</evidence>
<dbReference type="GO" id="GO:0031201">
    <property type="term" value="C:SNARE complex"/>
    <property type="evidence" value="ECO:0007669"/>
    <property type="project" value="TreeGrafter"/>
</dbReference>
<comment type="subcellular location">
    <subcellularLocation>
        <location evidence="1">Golgi apparatus membrane</location>
        <topology evidence="1">Single-pass type IV membrane protein</topology>
    </subcellularLocation>
</comment>
<dbReference type="GO" id="GO:0048278">
    <property type="term" value="P:vesicle docking"/>
    <property type="evidence" value="ECO:0007669"/>
    <property type="project" value="TreeGrafter"/>
</dbReference>
<dbReference type="GO" id="GO:0006906">
    <property type="term" value="P:vesicle fusion"/>
    <property type="evidence" value="ECO:0007669"/>
    <property type="project" value="TreeGrafter"/>
</dbReference>
<evidence type="ECO:0000256" key="8">
    <source>
        <dbReference type="ARBA" id="ARBA00023054"/>
    </source>
</evidence>
<name>A0A1J4JXD0_9EUKA</name>
<dbReference type="AlphaFoldDB" id="A0A1J4JXD0"/>
<dbReference type="GO" id="GO:0005484">
    <property type="term" value="F:SNAP receptor activity"/>
    <property type="evidence" value="ECO:0007669"/>
    <property type="project" value="TreeGrafter"/>
</dbReference>
<evidence type="ECO:0000256" key="2">
    <source>
        <dbReference type="ARBA" id="ARBA00009063"/>
    </source>
</evidence>
<dbReference type="SUPFAM" id="SSF47661">
    <property type="entry name" value="t-snare proteins"/>
    <property type="match status" value="1"/>
</dbReference>
<dbReference type="Gene3D" id="1.20.5.110">
    <property type="match status" value="1"/>
</dbReference>
<evidence type="ECO:0000259" key="11">
    <source>
        <dbReference type="PROSITE" id="PS50192"/>
    </source>
</evidence>
<evidence type="ECO:0000256" key="9">
    <source>
        <dbReference type="ARBA" id="ARBA00023136"/>
    </source>
</evidence>
<reference evidence="12" key="1">
    <citation type="submission" date="2016-10" db="EMBL/GenBank/DDBJ databases">
        <authorList>
            <person name="Benchimol M."/>
            <person name="Almeida L.G."/>
            <person name="Vasconcelos A.T."/>
            <person name="Perreira-Neves A."/>
            <person name="Rosa I.A."/>
            <person name="Tasca T."/>
            <person name="Bogo M.R."/>
            <person name="de Souza W."/>
        </authorList>
    </citation>
    <scope>NUCLEOTIDE SEQUENCE [LARGE SCALE GENOMIC DNA]</scope>
    <source>
        <strain evidence="12">K</strain>
    </source>
</reference>
<keyword evidence="7" id="KW-0333">Golgi apparatus</keyword>
<dbReference type="Proteomes" id="UP000179807">
    <property type="component" value="Unassembled WGS sequence"/>
</dbReference>
<dbReference type="PANTHER" id="PTHR19957">
    <property type="entry name" value="SYNTAXIN"/>
    <property type="match status" value="1"/>
</dbReference>
<keyword evidence="8" id="KW-0175">Coiled coil</keyword>
<dbReference type="PROSITE" id="PS50192">
    <property type="entry name" value="T_SNARE"/>
    <property type="match status" value="1"/>
</dbReference>
<gene>
    <name evidence="12" type="primary">sed5</name>
    <name evidence="12" type="ORF">TRFO_31122</name>
</gene>
<dbReference type="GO" id="GO:0000149">
    <property type="term" value="F:SNARE binding"/>
    <property type="evidence" value="ECO:0007669"/>
    <property type="project" value="TreeGrafter"/>
</dbReference>
<dbReference type="GO" id="GO:0000139">
    <property type="term" value="C:Golgi membrane"/>
    <property type="evidence" value="ECO:0007669"/>
    <property type="project" value="UniProtKB-SubCell"/>
</dbReference>
<dbReference type="InterPro" id="IPR000727">
    <property type="entry name" value="T_SNARE_dom"/>
</dbReference>
<accession>A0A1J4JXD0</accession>
<evidence type="ECO:0000256" key="1">
    <source>
        <dbReference type="ARBA" id="ARBA00004409"/>
    </source>
</evidence>
<evidence type="ECO:0000256" key="4">
    <source>
        <dbReference type="ARBA" id="ARBA00022692"/>
    </source>
</evidence>
<protein>
    <submittedName>
        <fullName evidence="12">Integral membrane protein sed5</fullName>
    </submittedName>
</protein>
<evidence type="ECO:0000256" key="7">
    <source>
        <dbReference type="ARBA" id="ARBA00023034"/>
    </source>
</evidence>
<comment type="caution">
    <text evidence="12">The sequence shown here is derived from an EMBL/GenBank/DDBJ whole genome shotgun (WGS) entry which is preliminary data.</text>
</comment>
<evidence type="ECO:0000256" key="5">
    <source>
        <dbReference type="ARBA" id="ARBA00022927"/>
    </source>
</evidence>
<comment type="similarity">
    <text evidence="2">Belongs to the syntaxin family.</text>
</comment>
<dbReference type="GeneID" id="94842450"/>
<evidence type="ECO:0000256" key="6">
    <source>
        <dbReference type="ARBA" id="ARBA00022989"/>
    </source>
</evidence>
<keyword evidence="13" id="KW-1185">Reference proteome</keyword>
<dbReference type="EMBL" id="MLAK01000889">
    <property type="protein sequence ID" value="OHT01933.1"/>
    <property type="molecule type" value="Genomic_DNA"/>
</dbReference>
<dbReference type="InterPro" id="IPR010989">
    <property type="entry name" value="SNARE"/>
</dbReference>
<dbReference type="PANTHER" id="PTHR19957:SF83">
    <property type="entry name" value="SYNTAXIN-16"/>
    <property type="match status" value="1"/>
</dbReference>
<evidence type="ECO:0000256" key="3">
    <source>
        <dbReference type="ARBA" id="ARBA00022448"/>
    </source>
</evidence>
<dbReference type="Pfam" id="PF05739">
    <property type="entry name" value="SNARE"/>
    <property type="match status" value="1"/>
</dbReference>
<dbReference type="InterPro" id="IPR045242">
    <property type="entry name" value="Syntaxin"/>
</dbReference>
<keyword evidence="9 10" id="KW-0472">Membrane</keyword>